<keyword evidence="4" id="KW-0052">Apoplast</keyword>
<comment type="subunit">
    <text evidence="2 4">Homodimer.</text>
</comment>
<evidence type="ECO:0000256" key="1">
    <source>
        <dbReference type="ARBA" id="ARBA00010746"/>
    </source>
</evidence>
<sequence length="398" mass="43839">MGLNIGLTYPKPIFSIYTCNTTCYWMPRQKTFAMATTSASLSFKIILLALLSSSAIFFQVAGEHEDFARTQEAKLYGLDKRAQKLTHIHFYAHDINSGPEPTAAVAVPPLSKASPTLFGAMGVFDDPLTVGPEFNSKLIGRAQGLYAFASQQEFSPLVAFNFVFLEGEYNGSTITIQGRNPLFSKVREMPIIGGSGFFRFATGYAQTRTYSAIPKTGDSVLEALPTFITLSLMFFCFTVNLVSGEDHEFVRSVDRKLLGLRKEKLSHFRMYWHDIVTGPKPTSVQVLTPPLNSTVGFGFTRMIDNPLTLGPEMSSKLVGKAQGFYSQASQEEIGLLMVQNFAFLEGKYNGSTITVIGRNTVFSTVREMPVVGGSGLFRFARGYVQARTHKFDAKTGDA</sequence>
<dbReference type="AlphaFoldDB" id="A0A9Q0J2F2"/>
<dbReference type="Gene3D" id="2.40.480.10">
    <property type="entry name" value="Allene oxide cyclase-like"/>
    <property type="match status" value="2"/>
</dbReference>
<reference evidence="5" key="2">
    <citation type="journal article" date="2023" name="Plants (Basel)">
        <title>Annotation of the Turnera subulata (Passifloraceae) Draft Genome Reveals the S-Locus Evolved after the Divergence of Turneroideae from Passifloroideae in a Stepwise Manner.</title>
        <authorList>
            <person name="Henning P.M."/>
            <person name="Roalson E.H."/>
            <person name="Mir W."/>
            <person name="McCubbin A.G."/>
            <person name="Shore J.S."/>
        </authorList>
    </citation>
    <scope>NUCLEOTIDE SEQUENCE</scope>
    <source>
        <strain evidence="5">F60SS</strain>
    </source>
</reference>
<dbReference type="EMBL" id="JAKUCV010006485">
    <property type="protein sequence ID" value="KAJ4827101.1"/>
    <property type="molecule type" value="Genomic_DNA"/>
</dbReference>
<proteinExistence type="inferred from homology"/>
<dbReference type="InterPro" id="IPR004265">
    <property type="entry name" value="Dirigent"/>
</dbReference>
<comment type="subcellular location">
    <subcellularLocation>
        <location evidence="4">Secreted</location>
        <location evidence="4">Extracellular space</location>
        <location evidence="4">Apoplast</location>
    </subcellularLocation>
</comment>
<reference evidence="5" key="1">
    <citation type="submission" date="2022-02" db="EMBL/GenBank/DDBJ databases">
        <authorList>
            <person name="Henning P.M."/>
            <person name="McCubbin A.G."/>
            <person name="Shore J.S."/>
        </authorList>
    </citation>
    <scope>NUCLEOTIDE SEQUENCE</scope>
    <source>
        <strain evidence="5">F60SS</strain>
        <tissue evidence="5">Leaves</tissue>
    </source>
</reference>
<keyword evidence="6" id="KW-1185">Reference proteome</keyword>
<comment type="similarity">
    <text evidence="1 4">Belongs to the plant dirigent protein family.</text>
</comment>
<name>A0A9Q0J2F2_9ROSI</name>
<accession>A0A9Q0J2F2</accession>
<comment type="caution">
    <text evidence="5">The sequence shown here is derived from an EMBL/GenBank/DDBJ whole genome shotgun (WGS) entry which is preliminary data.</text>
</comment>
<protein>
    <recommendedName>
        <fullName evidence="4">Dirigent protein</fullName>
    </recommendedName>
</protein>
<keyword evidence="3 4" id="KW-0964">Secreted</keyword>
<dbReference type="OrthoDB" id="1864232at2759"/>
<comment type="function">
    <text evidence="4">Dirigent proteins impart stereoselectivity on the phenoxy radical-coupling reaction, yielding optically active lignans from two molecules of coniferyl alcohol in the biosynthesis of lignans, flavonolignans, and alkaloids and thus plays a central role in plant secondary metabolism.</text>
</comment>
<evidence type="ECO:0000313" key="6">
    <source>
        <dbReference type="Proteomes" id="UP001141552"/>
    </source>
</evidence>
<dbReference type="PANTHER" id="PTHR21495">
    <property type="entry name" value="NUCLEOPORIN-RELATED"/>
    <property type="match status" value="1"/>
</dbReference>
<evidence type="ECO:0000256" key="2">
    <source>
        <dbReference type="ARBA" id="ARBA00011738"/>
    </source>
</evidence>
<evidence type="ECO:0000313" key="5">
    <source>
        <dbReference type="EMBL" id="KAJ4827101.1"/>
    </source>
</evidence>
<organism evidence="5 6">
    <name type="scientific">Turnera subulata</name>
    <dbReference type="NCBI Taxonomy" id="218843"/>
    <lineage>
        <taxon>Eukaryota</taxon>
        <taxon>Viridiplantae</taxon>
        <taxon>Streptophyta</taxon>
        <taxon>Embryophyta</taxon>
        <taxon>Tracheophyta</taxon>
        <taxon>Spermatophyta</taxon>
        <taxon>Magnoliopsida</taxon>
        <taxon>eudicotyledons</taxon>
        <taxon>Gunneridae</taxon>
        <taxon>Pentapetalae</taxon>
        <taxon>rosids</taxon>
        <taxon>fabids</taxon>
        <taxon>Malpighiales</taxon>
        <taxon>Passifloraceae</taxon>
        <taxon>Turnera</taxon>
    </lineage>
</organism>
<evidence type="ECO:0000256" key="3">
    <source>
        <dbReference type="ARBA" id="ARBA00022525"/>
    </source>
</evidence>
<evidence type="ECO:0000256" key="4">
    <source>
        <dbReference type="RuleBase" id="RU363099"/>
    </source>
</evidence>
<dbReference type="GO" id="GO:0009699">
    <property type="term" value="P:phenylpropanoid biosynthetic process"/>
    <property type="evidence" value="ECO:0007669"/>
    <property type="project" value="UniProtKB-ARBA"/>
</dbReference>
<dbReference type="InterPro" id="IPR044859">
    <property type="entry name" value="Allene_oxi_cyc_Dirigent"/>
</dbReference>
<dbReference type="Proteomes" id="UP001141552">
    <property type="component" value="Unassembled WGS sequence"/>
</dbReference>
<dbReference type="GO" id="GO:0048046">
    <property type="term" value="C:apoplast"/>
    <property type="evidence" value="ECO:0007669"/>
    <property type="project" value="UniProtKB-SubCell"/>
</dbReference>
<feature type="non-terminal residue" evidence="5">
    <location>
        <position position="1"/>
    </location>
</feature>
<dbReference type="Pfam" id="PF03018">
    <property type="entry name" value="Dirigent"/>
    <property type="match status" value="2"/>
</dbReference>
<gene>
    <name evidence="5" type="ORF">Tsubulata_031683</name>
</gene>